<reference evidence="3" key="1">
    <citation type="submission" date="2023-07" db="EMBL/GenBank/DDBJ databases">
        <title>30 novel species of actinomycetes from the DSMZ collection.</title>
        <authorList>
            <person name="Nouioui I."/>
        </authorList>
    </citation>
    <scope>NUCLEOTIDE SEQUENCE [LARGE SCALE GENOMIC DNA]</scope>
    <source>
        <strain evidence="3">DSM 46792</strain>
    </source>
</reference>
<organism evidence="2 3">
    <name type="scientific">Blastococcus goldschmidtiae</name>
    <dbReference type="NCBI Taxonomy" id="3075546"/>
    <lineage>
        <taxon>Bacteria</taxon>
        <taxon>Bacillati</taxon>
        <taxon>Actinomycetota</taxon>
        <taxon>Actinomycetes</taxon>
        <taxon>Geodermatophilales</taxon>
        <taxon>Geodermatophilaceae</taxon>
        <taxon>Blastococcus</taxon>
    </lineage>
</organism>
<dbReference type="PROSITE" id="PS51257">
    <property type="entry name" value="PROKAR_LIPOPROTEIN"/>
    <property type="match status" value="1"/>
</dbReference>
<accession>A0ABU2KCY9</accession>
<evidence type="ECO:0000313" key="3">
    <source>
        <dbReference type="Proteomes" id="UP001183222"/>
    </source>
</evidence>
<dbReference type="PIRSF" id="PIRSF017082">
    <property type="entry name" value="YflP"/>
    <property type="match status" value="1"/>
</dbReference>
<dbReference type="PANTHER" id="PTHR42928">
    <property type="entry name" value="TRICARBOXYLATE-BINDING PROTEIN"/>
    <property type="match status" value="1"/>
</dbReference>
<dbReference type="Gene3D" id="3.40.190.150">
    <property type="entry name" value="Bordetella uptake gene, domain 1"/>
    <property type="match status" value="1"/>
</dbReference>
<dbReference type="PANTHER" id="PTHR42928:SF3">
    <property type="entry name" value="UPF0065 PROTEIN YFLP"/>
    <property type="match status" value="1"/>
</dbReference>
<comment type="caution">
    <text evidence="2">The sequence shown here is derived from an EMBL/GenBank/DDBJ whole genome shotgun (WGS) entry which is preliminary data.</text>
</comment>
<dbReference type="Gene3D" id="3.40.190.10">
    <property type="entry name" value="Periplasmic binding protein-like II"/>
    <property type="match status" value="1"/>
</dbReference>
<gene>
    <name evidence="2" type="ORF">RM425_19365</name>
</gene>
<dbReference type="RefSeq" id="WP_311346865.1">
    <property type="nucleotide sequence ID" value="NZ_JAVREI010000019.1"/>
</dbReference>
<evidence type="ECO:0000256" key="1">
    <source>
        <dbReference type="ARBA" id="ARBA00006987"/>
    </source>
</evidence>
<dbReference type="Pfam" id="PF03401">
    <property type="entry name" value="TctC"/>
    <property type="match status" value="1"/>
</dbReference>
<proteinExistence type="inferred from homology"/>
<dbReference type="SUPFAM" id="SSF53850">
    <property type="entry name" value="Periplasmic binding protein-like II"/>
    <property type="match status" value="1"/>
</dbReference>
<dbReference type="CDD" id="cd07012">
    <property type="entry name" value="PBP2_Bug_TTT"/>
    <property type="match status" value="1"/>
</dbReference>
<protein>
    <submittedName>
        <fullName evidence="2">Tripartite tricarboxylate transporter substrate-binding protein</fullName>
    </submittedName>
</protein>
<comment type="similarity">
    <text evidence="1">Belongs to the UPF0065 (bug) family.</text>
</comment>
<evidence type="ECO:0000313" key="2">
    <source>
        <dbReference type="EMBL" id="MDT0278065.1"/>
    </source>
</evidence>
<dbReference type="InterPro" id="IPR005064">
    <property type="entry name" value="BUG"/>
</dbReference>
<sequence length="342" mass="35260">MTVTHRAVHRATRSRLRSAGVAAVAAVAVVATGCSDGGGSGGGSGGADRINRLAVMAPADPGGGWDQTARAMAEALEEEELVGSTRVTNVGGAGGTVGLAELANERSEDFLMVMGLVMVGAIETNQSQATLDDVTPLARLTTEDEVIVVPADSPFQTVDDLVEAVRSEGRGVAIAGGSAGGTDHIAAGLLFQAADLPIEDLNYVAFSGGGESLAALLGNQVDAGISGVGEYAQQIEAGELRALAVTGSEPVEGVDAPTLTEAGYDVELTNWRGVVAPPNISDEARERLLGLVAEMQESQAWQDLVEERGWSDAYLAGDEFETFLAEERQRVRGVLEDIGLVS</sequence>
<name>A0ABU2KCY9_9ACTN</name>
<dbReference type="Proteomes" id="UP001183222">
    <property type="component" value="Unassembled WGS sequence"/>
</dbReference>
<dbReference type="EMBL" id="JAVREI010000019">
    <property type="protein sequence ID" value="MDT0278065.1"/>
    <property type="molecule type" value="Genomic_DNA"/>
</dbReference>
<keyword evidence="3" id="KW-1185">Reference proteome</keyword>
<dbReference type="InterPro" id="IPR042100">
    <property type="entry name" value="Bug_dom1"/>
</dbReference>